<dbReference type="InterPro" id="IPR045569">
    <property type="entry name" value="Metalloprtase-TldD/E_C"/>
</dbReference>
<evidence type="ECO:0000259" key="1">
    <source>
        <dbReference type="Pfam" id="PF19289"/>
    </source>
</evidence>
<dbReference type="PANTHER" id="PTHR43421:SF1">
    <property type="entry name" value="METALLOPROTEASE PMBA"/>
    <property type="match status" value="1"/>
</dbReference>
<dbReference type="PANTHER" id="PTHR43421">
    <property type="entry name" value="METALLOPROTEASE PMBA"/>
    <property type="match status" value="1"/>
</dbReference>
<accession>A0ABR6EI04</accession>
<comment type="caution">
    <text evidence="2">The sequence shown here is derived from an EMBL/GenBank/DDBJ whole genome shotgun (WGS) entry which is preliminary data.</text>
</comment>
<dbReference type="SUPFAM" id="SSF111283">
    <property type="entry name" value="Putative modulator of DNA gyrase, PmbA/TldD"/>
    <property type="match status" value="1"/>
</dbReference>
<dbReference type="EMBL" id="WMLF01000216">
    <property type="protein sequence ID" value="MBB1244969.1"/>
    <property type="molecule type" value="Genomic_DNA"/>
</dbReference>
<protein>
    <recommendedName>
        <fullName evidence="1">Metalloprotease TldD/E C-terminal domain-containing protein</fullName>
    </recommendedName>
</protein>
<reference evidence="3" key="1">
    <citation type="journal article" date="2020" name="Syst. Appl. Microbiol.">
        <title>Streptomyces alkaliterrae sp. nov., isolated from an alkaline soil, and emended descriptions of Streptomyces alkaliphilus, Streptomyces calidiresistens and Streptomyces durbertensis.</title>
        <authorList>
            <person name="Swiecimska M."/>
            <person name="Golinska P."/>
            <person name="Nouioui I."/>
            <person name="Wypij M."/>
            <person name="Rai M."/>
            <person name="Sangal V."/>
            <person name="Goodfellow M."/>
        </authorList>
    </citation>
    <scope>NUCLEOTIDE SEQUENCE [LARGE SCALE GENOMIC DNA]</scope>
    <source>
        <strain evidence="3">DSM 104538</strain>
    </source>
</reference>
<gene>
    <name evidence="2" type="ORF">GL263_15540</name>
</gene>
<proteinExistence type="predicted"/>
<dbReference type="Proteomes" id="UP000766698">
    <property type="component" value="Unassembled WGS sequence"/>
</dbReference>
<evidence type="ECO:0000313" key="2">
    <source>
        <dbReference type="EMBL" id="MBB1244969.1"/>
    </source>
</evidence>
<dbReference type="InterPro" id="IPR036059">
    <property type="entry name" value="TldD/PmbA_sf"/>
</dbReference>
<dbReference type="Pfam" id="PF19289">
    <property type="entry name" value="PmbA_TldD_3rd"/>
    <property type="match status" value="1"/>
</dbReference>
<dbReference type="InterPro" id="IPR047657">
    <property type="entry name" value="PmbA"/>
</dbReference>
<keyword evidence="3" id="KW-1185">Reference proteome</keyword>
<sequence>MRELSTASPGLDIELRVKTERSTIRLGRPGHEPRGYSTGLVQLQARVTASASGTGFVAHQMYGTTAEDVLAQAADVDLPEMCALATMLAGPPVDTWEYDDILLTGWVAAKLLSLVLPAFQWDTAVEGRSPLAGKWGESVCADGVGLVDDPTSADYPLAAPWDDEGTPTRAVELVRDGQLQAFLGHRHSTLSAGAGQAGSGWRGAAGEMPRVQPSHLSLRVAHTLGDGPRPGRRLLRVVQANGAHTSNGITGDFSIGANALLEYPDGTRHNAGNVTVAGNVFDLLRQIQGHNGTVRTNRSHTSFVACPGLWVRGLTIGR</sequence>
<organism evidence="2 3">
    <name type="scientific">Streptomyces durbertensis</name>
    <dbReference type="NCBI Taxonomy" id="2448886"/>
    <lineage>
        <taxon>Bacteria</taxon>
        <taxon>Bacillati</taxon>
        <taxon>Actinomycetota</taxon>
        <taxon>Actinomycetes</taxon>
        <taxon>Kitasatosporales</taxon>
        <taxon>Streptomycetaceae</taxon>
        <taxon>Streptomyces</taxon>
    </lineage>
</organism>
<evidence type="ECO:0000313" key="3">
    <source>
        <dbReference type="Proteomes" id="UP000766698"/>
    </source>
</evidence>
<name>A0ABR6EI04_9ACTN</name>
<feature type="domain" description="Metalloprotease TldD/E C-terminal" evidence="1">
    <location>
        <begin position="100"/>
        <end position="317"/>
    </location>
</feature>